<keyword evidence="4 7" id="KW-0812">Transmembrane</keyword>
<feature type="transmembrane region" description="Helical" evidence="7">
    <location>
        <begin position="313"/>
        <end position="340"/>
    </location>
</feature>
<keyword evidence="9" id="KW-1185">Reference proteome</keyword>
<feature type="transmembrane region" description="Helical" evidence="7">
    <location>
        <begin position="88"/>
        <end position="114"/>
    </location>
</feature>
<organism evidence="8 9">
    <name type="scientific">Pseudoramibacter alactolyticus ATCC 23263</name>
    <dbReference type="NCBI Taxonomy" id="887929"/>
    <lineage>
        <taxon>Bacteria</taxon>
        <taxon>Bacillati</taxon>
        <taxon>Bacillota</taxon>
        <taxon>Clostridia</taxon>
        <taxon>Eubacteriales</taxon>
        <taxon>Eubacteriaceae</taxon>
        <taxon>Pseudoramibacter</taxon>
    </lineage>
</organism>
<dbReference type="OrthoDB" id="9776324at2"/>
<comment type="subcellular location">
    <subcellularLocation>
        <location evidence="1">Cell membrane</location>
        <topology evidence="1">Multi-pass membrane protein</topology>
    </subcellularLocation>
</comment>
<dbReference type="GO" id="GO:0005886">
    <property type="term" value="C:plasma membrane"/>
    <property type="evidence" value="ECO:0007669"/>
    <property type="project" value="UniProtKB-SubCell"/>
</dbReference>
<dbReference type="HOGENOM" id="CLU_012893_5_0_9"/>
<dbReference type="AlphaFoldDB" id="E6MGD6"/>
<dbReference type="PANTHER" id="PTHR43549:SF3">
    <property type="entry name" value="MULTIDRUG RESISTANCE PROTEIN YPNP-RELATED"/>
    <property type="match status" value="1"/>
</dbReference>
<feature type="transmembrane region" description="Helical" evidence="7">
    <location>
        <begin position="387"/>
        <end position="406"/>
    </location>
</feature>
<keyword evidence="5 7" id="KW-1133">Transmembrane helix</keyword>
<evidence type="ECO:0000313" key="9">
    <source>
        <dbReference type="Proteomes" id="UP000004754"/>
    </source>
</evidence>
<dbReference type="CDD" id="cd13138">
    <property type="entry name" value="MATE_yoeA_like"/>
    <property type="match status" value="1"/>
</dbReference>
<dbReference type="InterPro" id="IPR048279">
    <property type="entry name" value="MdtK-like"/>
</dbReference>
<evidence type="ECO:0000256" key="7">
    <source>
        <dbReference type="SAM" id="Phobius"/>
    </source>
</evidence>
<accession>E6MGD6</accession>
<feature type="transmembrane region" description="Helical" evidence="7">
    <location>
        <begin position="163"/>
        <end position="183"/>
    </location>
</feature>
<feature type="transmembrane region" description="Helical" evidence="7">
    <location>
        <begin position="12"/>
        <end position="34"/>
    </location>
</feature>
<feature type="transmembrane region" description="Helical" evidence="7">
    <location>
        <begin position="278"/>
        <end position="301"/>
    </location>
</feature>
<name>E6MGD6_9FIRM</name>
<dbReference type="InterPro" id="IPR052031">
    <property type="entry name" value="Membrane_Transporter-Flippase"/>
</dbReference>
<evidence type="ECO:0000256" key="3">
    <source>
        <dbReference type="ARBA" id="ARBA00022475"/>
    </source>
</evidence>
<dbReference type="Proteomes" id="UP000004754">
    <property type="component" value="Unassembled WGS sequence"/>
</dbReference>
<feature type="transmembrane region" description="Helical" evidence="7">
    <location>
        <begin position="134"/>
        <end position="151"/>
    </location>
</feature>
<reference evidence="8 9" key="1">
    <citation type="submission" date="2010-12" db="EMBL/GenBank/DDBJ databases">
        <authorList>
            <person name="Muzny D."/>
            <person name="Qin X."/>
            <person name="Deng J."/>
            <person name="Jiang H."/>
            <person name="Liu Y."/>
            <person name="Qu J."/>
            <person name="Song X.-Z."/>
            <person name="Zhang L."/>
            <person name="Thornton R."/>
            <person name="Coyle M."/>
            <person name="Francisco L."/>
            <person name="Jackson L."/>
            <person name="Javaid M."/>
            <person name="Korchina V."/>
            <person name="Kovar C."/>
            <person name="Mata R."/>
            <person name="Mathew T."/>
            <person name="Ngo R."/>
            <person name="Nguyen L."/>
            <person name="Nguyen N."/>
            <person name="Okwuonu G."/>
            <person name="Ongeri F."/>
            <person name="Pham C."/>
            <person name="Simmons D."/>
            <person name="Wilczek-Boney K."/>
            <person name="Hale W."/>
            <person name="Jakkamsetti A."/>
            <person name="Pham P."/>
            <person name="Ruth R."/>
            <person name="San Lucas F."/>
            <person name="Warren J."/>
            <person name="Zhang J."/>
            <person name="Zhao Z."/>
            <person name="Zhou C."/>
            <person name="Zhu D."/>
            <person name="Lee S."/>
            <person name="Bess C."/>
            <person name="Blankenburg K."/>
            <person name="Forbes L."/>
            <person name="Fu Q."/>
            <person name="Gubbala S."/>
            <person name="Hirani K."/>
            <person name="Jayaseelan J.C."/>
            <person name="Lara F."/>
            <person name="Munidasa M."/>
            <person name="Palculict T."/>
            <person name="Patil S."/>
            <person name="Pu L.-L."/>
            <person name="Saada N."/>
            <person name="Tang L."/>
            <person name="Weissenberger G."/>
            <person name="Zhu Y."/>
            <person name="Hemphill L."/>
            <person name="Shang Y."/>
            <person name="Youmans B."/>
            <person name="Ayvaz T."/>
            <person name="Ross M."/>
            <person name="Santibanez J."/>
            <person name="Aqrawi P."/>
            <person name="Gross S."/>
            <person name="Joshi V."/>
            <person name="Fowler G."/>
            <person name="Nazareth L."/>
            <person name="Reid J."/>
            <person name="Worley K."/>
            <person name="Petrosino J."/>
            <person name="Highlander S."/>
            <person name="Gibbs R."/>
        </authorList>
    </citation>
    <scope>NUCLEOTIDE SEQUENCE [LARGE SCALE GENOMIC DNA]</scope>
    <source>
        <strain evidence="8 9">ATCC 23263</strain>
    </source>
</reference>
<keyword evidence="3" id="KW-1003">Cell membrane</keyword>
<protein>
    <submittedName>
        <fullName evidence="8">MATE efflux family protein</fullName>
    </submittedName>
</protein>
<feature type="transmembrane region" description="Helical" evidence="7">
    <location>
        <begin position="233"/>
        <end position="258"/>
    </location>
</feature>
<evidence type="ECO:0000313" key="8">
    <source>
        <dbReference type="EMBL" id="EFV01676.1"/>
    </source>
</evidence>
<keyword evidence="6 7" id="KW-0472">Membrane</keyword>
<gene>
    <name evidence="8" type="ORF">HMP0721_1069</name>
</gene>
<comment type="caution">
    <text evidence="8">The sequence shown here is derived from an EMBL/GenBank/DDBJ whole genome shotgun (WGS) entry which is preliminary data.</text>
</comment>
<dbReference type="InterPro" id="IPR002528">
    <property type="entry name" value="MATE_fam"/>
</dbReference>
<feature type="transmembrane region" description="Helical" evidence="7">
    <location>
        <begin position="418"/>
        <end position="438"/>
    </location>
</feature>
<evidence type="ECO:0000256" key="4">
    <source>
        <dbReference type="ARBA" id="ARBA00022692"/>
    </source>
</evidence>
<evidence type="ECO:0000256" key="5">
    <source>
        <dbReference type="ARBA" id="ARBA00022989"/>
    </source>
</evidence>
<dbReference type="PIRSF" id="PIRSF006603">
    <property type="entry name" value="DinF"/>
    <property type="match status" value="1"/>
</dbReference>
<dbReference type="GO" id="GO:0042910">
    <property type="term" value="F:xenobiotic transmembrane transporter activity"/>
    <property type="evidence" value="ECO:0007669"/>
    <property type="project" value="InterPro"/>
</dbReference>
<dbReference type="PANTHER" id="PTHR43549">
    <property type="entry name" value="MULTIDRUG RESISTANCE PROTEIN YPNP-RELATED"/>
    <property type="match status" value="1"/>
</dbReference>
<dbReference type="STRING" id="887929.HMP0721_1069"/>
<dbReference type="eggNOG" id="COG0534">
    <property type="taxonomic scope" value="Bacteria"/>
</dbReference>
<dbReference type="EMBL" id="AEQN01000016">
    <property type="protein sequence ID" value="EFV01676.1"/>
    <property type="molecule type" value="Genomic_DNA"/>
</dbReference>
<sequence>MRKDLTQGGVYRNLVFFSLPYLLACFLQTFYGMADLFITGQFNGAAIISAVSIGSQVMHMLTVIIVGLAMGTTIVIGRAIGAKNDRALTAAVGTSIVYFAGLSLLLTAALILGVSPILTLLSTPPEAVAEARHYLLICFAGIPFITAYNVLSSIFRGMGDTKSPMIFVGIAGVINLVMDYLLIGPMQMGAVGAALATVLSQAVSVFFALAALRRFDLNIVLHRRDLHIDRSSFRTIFAIGVPIALQDGLVQIAFLFITVIANQRGVNAAAAVGIVEKIISSLFLVPSAMLSAISTIVAQNAGAGQHRRGRQTLFAAMLTAVSFGLAVSLIVQCQAVPILSLFARNDAAVITMGADYFRSYVFDCIFAAIHFCFSGYFCAYGKSLLSFVQNAVSVVAIRVPGAYLATRYFPRSLYPMGWAAPLGSLLSAVLCVIFFIAFRKHWSREIPQ</sequence>
<dbReference type="NCBIfam" id="TIGR00797">
    <property type="entry name" value="matE"/>
    <property type="match status" value="1"/>
</dbReference>
<keyword evidence="2" id="KW-0813">Transport</keyword>
<dbReference type="RefSeq" id="WP_006598493.1">
    <property type="nucleotide sequence ID" value="NZ_GL622359.1"/>
</dbReference>
<dbReference type="GO" id="GO:0015297">
    <property type="term" value="F:antiporter activity"/>
    <property type="evidence" value="ECO:0007669"/>
    <property type="project" value="InterPro"/>
</dbReference>
<evidence type="ECO:0000256" key="1">
    <source>
        <dbReference type="ARBA" id="ARBA00004651"/>
    </source>
</evidence>
<evidence type="ECO:0000256" key="2">
    <source>
        <dbReference type="ARBA" id="ARBA00022448"/>
    </source>
</evidence>
<feature type="transmembrane region" description="Helical" evidence="7">
    <location>
        <begin position="46"/>
        <end position="76"/>
    </location>
</feature>
<feature type="transmembrane region" description="Helical" evidence="7">
    <location>
        <begin position="360"/>
        <end position="380"/>
    </location>
</feature>
<proteinExistence type="predicted"/>
<feature type="transmembrane region" description="Helical" evidence="7">
    <location>
        <begin position="189"/>
        <end position="212"/>
    </location>
</feature>
<dbReference type="Pfam" id="PF01554">
    <property type="entry name" value="MatE"/>
    <property type="match status" value="2"/>
</dbReference>
<evidence type="ECO:0000256" key="6">
    <source>
        <dbReference type="ARBA" id="ARBA00023136"/>
    </source>
</evidence>